<evidence type="ECO:0000256" key="5">
    <source>
        <dbReference type="ARBA" id="ARBA00022701"/>
    </source>
</evidence>
<evidence type="ECO:0000256" key="9">
    <source>
        <dbReference type="ARBA" id="ARBA00023212"/>
    </source>
</evidence>
<keyword evidence="10" id="KW-0966">Cell projection</keyword>
<evidence type="ECO:0000313" key="13">
    <source>
        <dbReference type="EMBL" id="KAK4875772.1"/>
    </source>
</evidence>
<evidence type="ECO:0000256" key="7">
    <source>
        <dbReference type="ARBA" id="ARBA00023069"/>
    </source>
</evidence>
<comment type="caution">
    <text evidence="13">The sequence shown here is derived from an EMBL/GenBank/DDBJ whole genome shotgun (WGS) entry which is preliminary data.</text>
</comment>
<comment type="subcellular location">
    <subcellularLocation>
        <location evidence="1">Cytoplasm</location>
        <location evidence="1">Cytoskeleton</location>
        <location evidence="1">Cilium axoneme</location>
    </subcellularLocation>
</comment>
<dbReference type="SUPFAM" id="SSF54648">
    <property type="entry name" value="DLC"/>
    <property type="match status" value="1"/>
</dbReference>
<evidence type="ECO:0000256" key="3">
    <source>
        <dbReference type="ARBA" id="ARBA00011655"/>
    </source>
</evidence>
<dbReference type="CDD" id="cd21453">
    <property type="entry name" value="DLC-like_DNAL4"/>
    <property type="match status" value="1"/>
</dbReference>
<dbReference type="AlphaFoldDB" id="A0AAN7P3H5"/>
<evidence type="ECO:0000256" key="11">
    <source>
        <dbReference type="ARBA" id="ARBA00057688"/>
    </source>
</evidence>
<keyword evidence="4 12" id="KW-0963">Cytoplasm</keyword>
<keyword evidence="5 12" id="KW-0493">Microtubule</keyword>
<evidence type="ECO:0000256" key="12">
    <source>
        <dbReference type="RuleBase" id="RU365010"/>
    </source>
</evidence>
<dbReference type="PANTHER" id="PTHR11886">
    <property type="entry name" value="DYNEIN LIGHT CHAIN"/>
    <property type="match status" value="1"/>
</dbReference>
<evidence type="ECO:0000256" key="2">
    <source>
        <dbReference type="ARBA" id="ARBA00010156"/>
    </source>
</evidence>
<keyword evidence="9 12" id="KW-0206">Cytoskeleton</keyword>
<dbReference type="InterPro" id="IPR037177">
    <property type="entry name" value="DLC_sf"/>
</dbReference>
<dbReference type="SMART" id="SM01375">
    <property type="entry name" value="Dynein_light"/>
    <property type="match status" value="1"/>
</dbReference>
<keyword evidence="14" id="KW-1185">Reference proteome</keyword>
<organism evidence="13 14">
    <name type="scientific">Aquatica leii</name>
    <dbReference type="NCBI Taxonomy" id="1421715"/>
    <lineage>
        <taxon>Eukaryota</taxon>
        <taxon>Metazoa</taxon>
        <taxon>Ecdysozoa</taxon>
        <taxon>Arthropoda</taxon>
        <taxon>Hexapoda</taxon>
        <taxon>Insecta</taxon>
        <taxon>Pterygota</taxon>
        <taxon>Neoptera</taxon>
        <taxon>Endopterygota</taxon>
        <taxon>Coleoptera</taxon>
        <taxon>Polyphaga</taxon>
        <taxon>Elateriformia</taxon>
        <taxon>Elateroidea</taxon>
        <taxon>Lampyridae</taxon>
        <taxon>Luciolinae</taxon>
        <taxon>Aquatica</taxon>
    </lineage>
</organism>
<gene>
    <name evidence="13" type="ORF">RN001_012194</name>
</gene>
<proteinExistence type="inferred from homology"/>
<keyword evidence="6 12" id="KW-0243">Dynein</keyword>
<keyword evidence="7" id="KW-0969">Cilium</keyword>
<evidence type="ECO:0000256" key="8">
    <source>
        <dbReference type="ARBA" id="ARBA00023175"/>
    </source>
</evidence>
<reference evidence="14" key="1">
    <citation type="submission" date="2023-01" db="EMBL/GenBank/DDBJ databases">
        <title>Key to firefly adult light organ development and bioluminescence: homeobox transcription factors regulate luciferase expression and transportation to peroxisome.</title>
        <authorList>
            <person name="Fu X."/>
        </authorList>
    </citation>
    <scope>NUCLEOTIDE SEQUENCE [LARGE SCALE GENOMIC DNA]</scope>
</reference>
<dbReference type="GO" id="GO:0007017">
    <property type="term" value="P:microtubule-based process"/>
    <property type="evidence" value="ECO:0007669"/>
    <property type="project" value="InterPro"/>
</dbReference>
<comment type="function">
    <text evidence="11">Force generating protein of respiratory cilia. Produces force towards the minus ends of microtubules. Dynein has ATPase activity.</text>
</comment>
<dbReference type="Pfam" id="PF01221">
    <property type="entry name" value="Dynein_light"/>
    <property type="match status" value="1"/>
</dbReference>
<comment type="subunit">
    <text evidence="3">Consists of at least two heavy chains and a number of intermediate and light chains.</text>
</comment>
<evidence type="ECO:0000256" key="1">
    <source>
        <dbReference type="ARBA" id="ARBA00004430"/>
    </source>
</evidence>
<dbReference type="InterPro" id="IPR001372">
    <property type="entry name" value="Dynein_light_chain_typ-1/2"/>
</dbReference>
<evidence type="ECO:0000256" key="4">
    <source>
        <dbReference type="ARBA" id="ARBA00022490"/>
    </source>
</evidence>
<keyword evidence="8 12" id="KW-0505">Motor protein</keyword>
<dbReference type="EMBL" id="JARPUR010000005">
    <property type="protein sequence ID" value="KAK4875772.1"/>
    <property type="molecule type" value="Genomic_DNA"/>
</dbReference>
<evidence type="ECO:0000313" key="14">
    <source>
        <dbReference type="Proteomes" id="UP001353858"/>
    </source>
</evidence>
<dbReference type="PANTHER" id="PTHR11886:SF2">
    <property type="entry name" value="DYNEIN AXONEMAL LIGHT CHAIN 4"/>
    <property type="match status" value="1"/>
</dbReference>
<accession>A0AAN7P3H5</accession>
<sequence length="106" mass="12083">MADLDQADKKECEGKKIIHTYPIVKNSDMHEEMKLECVEIVVTACEKHSANNEAAARMIKEQMDKKFGPPFHVVVGEGYGFEITYECKTLLYMYFAGTLAICIWKS</sequence>
<dbReference type="Gene3D" id="3.30.740.10">
    <property type="entry name" value="Protein Inhibitor Of Neuronal Nitric Oxide Synthase"/>
    <property type="match status" value="1"/>
</dbReference>
<dbReference type="GO" id="GO:0005874">
    <property type="term" value="C:microtubule"/>
    <property type="evidence" value="ECO:0007669"/>
    <property type="project" value="UniProtKB-KW"/>
</dbReference>
<dbReference type="FunFam" id="3.30.740.10:FF:000002">
    <property type="entry name" value="Dynein light chain"/>
    <property type="match status" value="1"/>
</dbReference>
<dbReference type="GO" id="GO:0030286">
    <property type="term" value="C:dynein complex"/>
    <property type="evidence" value="ECO:0007669"/>
    <property type="project" value="UniProtKB-KW"/>
</dbReference>
<dbReference type="Proteomes" id="UP001353858">
    <property type="component" value="Unassembled WGS sequence"/>
</dbReference>
<evidence type="ECO:0000256" key="10">
    <source>
        <dbReference type="ARBA" id="ARBA00023273"/>
    </source>
</evidence>
<evidence type="ECO:0000256" key="6">
    <source>
        <dbReference type="ARBA" id="ARBA00023017"/>
    </source>
</evidence>
<comment type="similarity">
    <text evidence="2 12">Belongs to the dynein light chain family.</text>
</comment>
<name>A0AAN7P3H5_9COLE</name>
<protein>
    <recommendedName>
        <fullName evidence="12">Dynein light chain</fullName>
    </recommendedName>
</protein>
<dbReference type="GO" id="GO:0005930">
    <property type="term" value="C:axoneme"/>
    <property type="evidence" value="ECO:0007669"/>
    <property type="project" value="UniProtKB-SubCell"/>
</dbReference>